<dbReference type="PANTHER" id="PTHR43531">
    <property type="entry name" value="PROTEIN ICFG"/>
    <property type="match status" value="1"/>
</dbReference>
<comment type="similarity">
    <text evidence="2">Belongs to the methyl-accepting chemotaxis (MCP) protein family.</text>
</comment>
<name>A0ABM7MTZ7_9BURK</name>
<evidence type="ECO:0000259" key="5">
    <source>
        <dbReference type="PROSITE" id="PS50111"/>
    </source>
</evidence>
<gene>
    <name evidence="6" type="ORF">MIZ03_4657</name>
</gene>
<evidence type="ECO:0000313" key="6">
    <source>
        <dbReference type="EMBL" id="BCO29733.1"/>
    </source>
</evidence>
<keyword evidence="3" id="KW-0807">Transducer</keyword>
<feature type="domain" description="Methyl-accepting transducer" evidence="5">
    <location>
        <begin position="280"/>
        <end position="509"/>
    </location>
</feature>
<feature type="transmembrane region" description="Helical" evidence="4">
    <location>
        <begin position="198"/>
        <end position="219"/>
    </location>
</feature>
<feature type="transmembrane region" description="Helical" evidence="4">
    <location>
        <begin position="19"/>
        <end position="36"/>
    </location>
</feature>
<keyword evidence="4" id="KW-1133">Transmembrane helix</keyword>
<dbReference type="SUPFAM" id="SSF58104">
    <property type="entry name" value="Methyl-accepting chemotaxis protein (MCP) signaling domain"/>
    <property type="match status" value="1"/>
</dbReference>
<dbReference type="Gene3D" id="3.30.450.290">
    <property type="match status" value="1"/>
</dbReference>
<evidence type="ECO:0000256" key="3">
    <source>
        <dbReference type="PROSITE-ProRule" id="PRU00284"/>
    </source>
</evidence>
<dbReference type="InterPro" id="IPR004089">
    <property type="entry name" value="MCPsignal_dom"/>
</dbReference>
<evidence type="ECO:0000256" key="2">
    <source>
        <dbReference type="ARBA" id="ARBA00029447"/>
    </source>
</evidence>
<keyword evidence="7" id="KW-1185">Reference proteome</keyword>
<dbReference type="SMART" id="SM00283">
    <property type="entry name" value="MA"/>
    <property type="match status" value="1"/>
</dbReference>
<keyword evidence="1" id="KW-0488">Methylation</keyword>
<evidence type="ECO:0000313" key="7">
    <source>
        <dbReference type="Proteomes" id="UP000824366"/>
    </source>
</evidence>
<proteinExistence type="inferred from homology"/>
<dbReference type="Gene3D" id="1.10.287.950">
    <property type="entry name" value="Methyl-accepting chemotaxis protein"/>
    <property type="match status" value="1"/>
</dbReference>
<dbReference type="EMBL" id="AP024238">
    <property type="protein sequence ID" value="BCO29733.1"/>
    <property type="molecule type" value="Genomic_DNA"/>
</dbReference>
<protein>
    <recommendedName>
        <fullName evidence="5">Methyl-accepting transducer domain-containing protein</fullName>
    </recommendedName>
</protein>
<reference evidence="6 7" key="1">
    <citation type="journal article" date="2021" name="Microbiol. Spectr.">
        <title>A Single Bacterium Capable of Oxidation and Reduction of Iron at Circumneutral pH.</title>
        <authorList>
            <person name="Kato S."/>
            <person name="Ohkuma M."/>
        </authorList>
    </citation>
    <scope>NUCLEOTIDE SEQUENCE [LARGE SCALE GENOMIC DNA]</scope>
    <source>
        <strain evidence="6 7">MIZ03</strain>
    </source>
</reference>
<dbReference type="PANTHER" id="PTHR43531:SF14">
    <property type="entry name" value="METHYL-ACCEPTING CHEMOTAXIS PROTEIN I-RELATED"/>
    <property type="match status" value="1"/>
</dbReference>
<evidence type="ECO:0000256" key="4">
    <source>
        <dbReference type="SAM" id="Phobius"/>
    </source>
</evidence>
<accession>A0ABM7MTZ7</accession>
<dbReference type="Pfam" id="PF00015">
    <property type="entry name" value="MCPsignal"/>
    <property type="match status" value="1"/>
</dbReference>
<dbReference type="CDD" id="cd11386">
    <property type="entry name" value="MCP_signal"/>
    <property type="match status" value="1"/>
</dbReference>
<dbReference type="InterPro" id="IPR051310">
    <property type="entry name" value="MCP_chemotaxis"/>
</dbReference>
<organism evidence="6 7">
    <name type="scientific">Rhodoferax lithotrophicus</name>
    <dbReference type="NCBI Taxonomy" id="2798804"/>
    <lineage>
        <taxon>Bacteria</taxon>
        <taxon>Pseudomonadati</taxon>
        <taxon>Pseudomonadota</taxon>
        <taxon>Betaproteobacteria</taxon>
        <taxon>Burkholderiales</taxon>
        <taxon>Comamonadaceae</taxon>
        <taxon>Rhodoferax</taxon>
    </lineage>
</organism>
<dbReference type="PROSITE" id="PS50111">
    <property type="entry name" value="CHEMOTAXIS_TRANSDUC_2"/>
    <property type="match status" value="1"/>
</dbReference>
<evidence type="ECO:0000256" key="1">
    <source>
        <dbReference type="ARBA" id="ARBA00022481"/>
    </source>
</evidence>
<keyword evidence="4" id="KW-0812">Transmembrane</keyword>
<keyword evidence="4" id="KW-0472">Membrane</keyword>
<dbReference type="Proteomes" id="UP000824366">
    <property type="component" value="Chromosome"/>
</dbReference>
<dbReference type="RefSeq" id="WP_223906025.1">
    <property type="nucleotide sequence ID" value="NZ_AP024238.1"/>
</dbReference>
<sequence length="524" mass="56301">MRNIQNGWRELGLQFKLRILIQGFLLVILLIAQLWLSDKLERMELDAAHERAIAVADGVINGLNTLMDVNVAGKDVISDKQARALFISRLGVSDNLKDVRVIRGKGVNDEYGNGLPSEQATDDLDRRVLTSGKTEFRFTHEPDGAVSLRAVIPSVAHKEYRASKCLECHAVNEGDVLGAISIKLDVTQHFSDVKKVQAMMWVAMGVLQILLYFVIGTIVRRSLRQLGGEPTDVTRLAQDVAKGDLSKTIPIQPGDGQSMMVQLKLMQESLVSVVEKVRRGSEGVATASVDIAHGNSDLSARTEHQASALEQTASSMEELDATVKQNAASARQANQLAHSASLIATQGGDVVSQVVQTMKGINESSHRISEIISVIDGIAFQTNILALNAAVEAARAGEQGRGFAVVATEVRSLAGRSAQAAKEIKTLIGTSVDRVAQGTLLVDKAGATMKDVVNSIQRVTNIMDEISSASDQQSNGVAQVVEAIKQMDQVTQQNAALVQEMSAAADSLSSQAQELVHTVSVFKL</sequence>